<comment type="caution">
    <text evidence="6">The sequence shown here is derived from an EMBL/GenBank/DDBJ whole genome shotgun (WGS) entry which is preliminary data.</text>
</comment>
<dbReference type="AlphaFoldDB" id="A0A2U1T3T1"/>
<dbReference type="Pfam" id="PF00005">
    <property type="entry name" value="ABC_tran"/>
    <property type="match status" value="1"/>
</dbReference>
<dbReference type="PANTHER" id="PTHR42794:SF1">
    <property type="entry name" value="HEMIN IMPORT ATP-BINDING PROTEIN HMUV"/>
    <property type="match status" value="1"/>
</dbReference>
<evidence type="ECO:0000259" key="5">
    <source>
        <dbReference type="PROSITE" id="PS50893"/>
    </source>
</evidence>
<keyword evidence="1" id="KW-0813">Transport</keyword>
<dbReference type="GO" id="GO:0016887">
    <property type="term" value="F:ATP hydrolysis activity"/>
    <property type="evidence" value="ECO:0007669"/>
    <property type="project" value="InterPro"/>
</dbReference>
<keyword evidence="3 6" id="KW-0067">ATP-binding</keyword>
<evidence type="ECO:0000313" key="6">
    <source>
        <dbReference type="EMBL" id="PWB98535.1"/>
    </source>
</evidence>
<dbReference type="InterPro" id="IPR027417">
    <property type="entry name" value="P-loop_NTPase"/>
</dbReference>
<dbReference type="KEGG" id="salc:C2138_00375"/>
<keyword evidence="7" id="KW-1185">Reference proteome</keyword>
<accession>A0A2U1T3T1</accession>
<evidence type="ECO:0000256" key="1">
    <source>
        <dbReference type="ARBA" id="ARBA00022448"/>
    </source>
</evidence>
<evidence type="ECO:0000313" key="7">
    <source>
        <dbReference type="Proteomes" id="UP000244978"/>
    </source>
</evidence>
<dbReference type="PROSITE" id="PS00211">
    <property type="entry name" value="ABC_TRANSPORTER_1"/>
    <property type="match status" value="1"/>
</dbReference>
<keyword evidence="2" id="KW-0547">Nucleotide-binding</keyword>
<dbReference type="PANTHER" id="PTHR42794">
    <property type="entry name" value="HEMIN IMPORT ATP-BINDING PROTEIN HMUV"/>
    <property type="match status" value="1"/>
</dbReference>
<evidence type="ECO:0000256" key="2">
    <source>
        <dbReference type="ARBA" id="ARBA00022741"/>
    </source>
</evidence>
<feature type="domain" description="ABC transporter" evidence="5">
    <location>
        <begin position="8"/>
        <end position="241"/>
    </location>
</feature>
<protein>
    <submittedName>
        <fullName evidence="6">Heme ABC transporter ATP-binding protein</fullName>
    </submittedName>
</protein>
<dbReference type="Proteomes" id="UP000244978">
    <property type="component" value="Unassembled WGS sequence"/>
</dbReference>
<dbReference type="FunFam" id="3.40.50.300:FF:000134">
    <property type="entry name" value="Iron-enterobactin ABC transporter ATP-binding protein"/>
    <property type="match status" value="1"/>
</dbReference>
<name>A0A2U1T3T1_9MICO</name>
<reference evidence="7" key="1">
    <citation type="submission" date="2018-04" db="EMBL/GenBank/DDBJ databases">
        <authorList>
            <person name="Liu S."/>
            <person name="Wang Z."/>
            <person name="Li J."/>
        </authorList>
    </citation>
    <scope>NUCLEOTIDE SEQUENCE [LARGE SCALE GENOMIC DNA]</scope>
    <source>
        <strain evidence="7">S1194</strain>
    </source>
</reference>
<dbReference type="PROSITE" id="PS50893">
    <property type="entry name" value="ABC_TRANSPORTER_2"/>
    <property type="match status" value="1"/>
</dbReference>
<dbReference type="SMART" id="SM00382">
    <property type="entry name" value="AAA"/>
    <property type="match status" value="1"/>
</dbReference>
<dbReference type="NCBIfam" id="NF010068">
    <property type="entry name" value="PRK13548.1"/>
    <property type="match status" value="1"/>
</dbReference>
<dbReference type="InterPro" id="IPR003593">
    <property type="entry name" value="AAA+_ATPase"/>
</dbReference>
<gene>
    <name evidence="6" type="ORF">DF220_08970</name>
</gene>
<dbReference type="Gene3D" id="3.40.50.300">
    <property type="entry name" value="P-loop containing nucleotide triphosphate hydrolases"/>
    <property type="match status" value="1"/>
</dbReference>
<sequence>MAANSVTVSARSIGVTIDRATLLRDVSLDIRGGEVLALVGPNGAGKSTLLGVLSGDRAPAEGRVEYDGRDVATLKHLELAQLRSVLTQEYSVSFPFRVREVVEMGRSPWSRVTDIDNDDEVIDAALASTDVTHLVDRRFTSLSGGEKARVSLARVLAQSTPVVFLDEPTAALDLRHQEDVMRVARRLASEGRAVVVVLHDLSLAGAYADRIALLADGRMVTVGTPAEVLTADLVRNAYGLEVQILHQPETGRPIVLPVRH</sequence>
<dbReference type="SUPFAM" id="SSF52540">
    <property type="entry name" value="P-loop containing nucleoside triphosphate hydrolases"/>
    <property type="match status" value="1"/>
</dbReference>
<dbReference type="InterPro" id="IPR017871">
    <property type="entry name" value="ABC_transporter-like_CS"/>
</dbReference>
<dbReference type="OrthoDB" id="5296765at2"/>
<dbReference type="RefSeq" id="WP_108518633.1">
    <property type="nucleotide sequence ID" value="NZ_CP026951.1"/>
</dbReference>
<dbReference type="CDD" id="cd03214">
    <property type="entry name" value="ABC_Iron-Siderophores_B12_Hemin"/>
    <property type="match status" value="1"/>
</dbReference>
<organism evidence="6 7">
    <name type="scientific">Homoserinimonas hongtaonis</name>
    <dbReference type="NCBI Taxonomy" id="2079791"/>
    <lineage>
        <taxon>Bacteria</taxon>
        <taxon>Bacillati</taxon>
        <taxon>Actinomycetota</taxon>
        <taxon>Actinomycetes</taxon>
        <taxon>Micrococcales</taxon>
        <taxon>Microbacteriaceae</taxon>
        <taxon>Homoserinimonas</taxon>
    </lineage>
</organism>
<keyword evidence="4" id="KW-1278">Translocase</keyword>
<proteinExistence type="predicted"/>
<evidence type="ECO:0000256" key="3">
    <source>
        <dbReference type="ARBA" id="ARBA00022840"/>
    </source>
</evidence>
<dbReference type="EMBL" id="QEEX01000001">
    <property type="protein sequence ID" value="PWB98535.1"/>
    <property type="molecule type" value="Genomic_DNA"/>
</dbReference>
<dbReference type="InterPro" id="IPR003439">
    <property type="entry name" value="ABC_transporter-like_ATP-bd"/>
</dbReference>
<evidence type="ECO:0000256" key="4">
    <source>
        <dbReference type="ARBA" id="ARBA00022967"/>
    </source>
</evidence>
<dbReference type="GO" id="GO:0005524">
    <property type="term" value="F:ATP binding"/>
    <property type="evidence" value="ECO:0007669"/>
    <property type="project" value="UniProtKB-KW"/>
</dbReference>